<evidence type="ECO:0000313" key="3">
    <source>
        <dbReference type="Proteomes" id="UP001331761"/>
    </source>
</evidence>
<feature type="compositionally biased region" description="Polar residues" evidence="1">
    <location>
        <begin position="407"/>
        <end position="430"/>
    </location>
</feature>
<feature type="compositionally biased region" description="Polar residues" evidence="1">
    <location>
        <begin position="461"/>
        <end position="492"/>
    </location>
</feature>
<dbReference type="AlphaFoldDB" id="A0AAN8G2L4"/>
<feature type="compositionally biased region" description="Basic and acidic residues" evidence="1">
    <location>
        <begin position="275"/>
        <end position="291"/>
    </location>
</feature>
<sequence length="672" mass="73860">MSFESPDPQDLEFEFSLANAGCEITVMKHGDFNDDAARKLFPKSSAQYFPTNKYTITERYFSESFWDEERSRLSRIRAVWVANSSKIVRVRSIVENASECRACISEIMSVVKMCDWMLGVCWNGNRSKPPIPLHLYKTRMDELKEKSEAVLKRLQEYPCEGEVVAKAKEAAKTSEDGVRNPKKPRIEEAETLFCFSSPESGKPVHWRSVFLKQVEDFLSTVDKDSSSGELLSEAQSVVMELQLCLEYGGSYGQASVILKKLDEVSSKLKRDMSERIKEIEMERKRRVDRPSHASASQSASTSSTPSEVLLNSSTSSSTSKRKRKIDRNICDSDEKKVSVNSEASDPSDDLISRVKRGQRNRRPTRSFTPGWTPPGSPTGSKPTTATKGTPTGRDTPSVSKPTLLPRKSQTPTLSSPDSGRPSSNESSDTALTAAKRPRLQSDAPQLARVSAVEDPSPAPIPSSSNVDQEPSHSTQSSPATVHPSTSNVITRQTDLERPTSPQPPPLNLTEQGLMAIWNERIALGDVRITLQNMYGADGTPQYYFIPHIIETIDKAIKALDKKDLIVYGMHKAAVDAGCNLLGNVMLSCNPVDPTGQLTSLAITMGINPATLRSILQPYATNAGLNANMLADIHGNVAVMGLREQISGAYAIPTQSIDQIPGFVERDVSGFLL</sequence>
<evidence type="ECO:0000256" key="1">
    <source>
        <dbReference type="SAM" id="MobiDB-lite"/>
    </source>
</evidence>
<accession>A0AAN8G2L4</accession>
<protein>
    <submittedName>
        <fullName evidence="2">Uncharacterized protein</fullName>
    </submittedName>
</protein>
<dbReference type="Proteomes" id="UP001331761">
    <property type="component" value="Unassembled WGS sequence"/>
</dbReference>
<gene>
    <name evidence="2" type="ORF">GCK32_003778</name>
</gene>
<keyword evidence="3" id="KW-1185">Reference proteome</keyword>
<proteinExistence type="predicted"/>
<feature type="region of interest" description="Disordered" evidence="1">
    <location>
        <begin position="275"/>
        <end position="508"/>
    </location>
</feature>
<organism evidence="2 3">
    <name type="scientific">Trichostrongylus colubriformis</name>
    <name type="common">Black scour worm</name>
    <dbReference type="NCBI Taxonomy" id="6319"/>
    <lineage>
        <taxon>Eukaryota</taxon>
        <taxon>Metazoa</taxon>
        <taxon>Ecdysozoa</taxon>
        <taxon>Nematoda</taxon>
        <taxon>Chromadorea</taxon>
        <taxon>Rhabditida</taxon>
        <taxon>Rhabditina</taxon>
        <taxon>Rhabditomorpha</taxon>
        <taxon>Strongyloidea</taxon>
        <taxon>Trichostrongylidae</taxon>
        <taxon>Trichostrongylus</taxon>
    </lineage>
</organism>
<name>A0AAN8G2L4_TRICO</name>
<feature type="compositionally biased region" description="Basic residues" evidence="1">
    <location>
        <begin position="353"/>
        <end position="364"/>
    </location>
</feature>
<feature type="compositionally biased region" description="Low complexity" evidence="1">
    <location>
        <begin position="377"/>
        <end position="392"/>
    </location>
</feature>
<dbReference type="EMBL" id="WIXE01001078">
    <property type="protein sequence ID" value="KAK5986022.1"/>
    <property type="molecule type" value="Genomic_DNA"/>
</dbReference>
<feature type="compositionally biased region" description="Basic and acidic residues" evidence="1">
    <location>
        <begin position="326"/>
        <end position="337"/>
    </location>
</feature>
<reference evidence="2 3" key="1">
    <citation type="submission" date="2019-10" db="EMBL/GenBank/DDBJ databases">
        <title>Assembly and Annotation for the nematode Trichostrongylus colubriformis.</title>
        <authorList>
            <person name="Martin J."/>
        </authorList>
    </citation>
    <scope>NUCLEOTIDE SEQUENCE [LARGE SCALE GENOMIC DNA]</scope>
    <source>
        <strain evidence="2">G859</strain>
        <tissue evidence="2">Whole worm</tissue>
    </source>
</reference>
<comment type="caution">
    <text evidence="2">The sequence shown here is derived from an EMBL/GenBank/DDBJ whole genome shotgun (WGS) entry which is preliminary data.</text>
</comment>
<feature type="compositionally biased region" description="Low complexity" evidence="1">
    <location>
        <begin position="292"/>
        <end position="318"/>
    </location>
</feature>
<evidence type="ECO:0000313" key="2">
    <source>
        <dbReference type="EMBL" id="KAK5986022.1"/>
    </source>
</evidence>